<keyword evidence="2" id="KW-1185">Reference proteome</keyword>
<gene>
    <name evidence="1" type="ORF">M378DRAFT_160918</name>
</gene>
<evidence type="ECO:0000313" key="2">
    <source>
        <dbReference type="Proteomes" id="UP000054549"/>
    </source>
</evidence>
<evidence type="ECO:0000313" key="1">
    <source>
        <dbReference type="EMBL" id="KIL66455.1"/>
    </source>
</evidence>
<proteinExistence type="predicted"/>
<organism evidence="1 2">
    <name type="scientific">Amanita muscaria (strain Koide BX008)</name>
    <dbReference type="NCBI Taxonomy" id="946122"/>
    <lineage>
        <taxon>Eukaryota</taxon>
        <taxon>Fungi</taxon>
        <taxon>Dikarya</taxon>
        <taxon>Basidiomycota</taxon>
        <taxon>Agaricomycotina</taxon>
        <taxon>Agaricomycetes</taxon>
        <taxon>Agaricomycetidae</taxon>
        <taxon>Agaricales</taxon>
        <taxon>Pluteineae</taxon>
        <taxon>Amanitaceae</taxon>
        <taxon>Amanita</taxon>
    </lineage>
</organism>
<dbReference type="InParanoid" id="A0A0C2SSY2"/>
<dbReference type="EMBL" id="KN818236">
    <property type="protein sequence ID" value="KIL66455.1"/>
    <property type="molecule type" value="Genomic_DNA"/>
</dbReference>
<protein>
    <submittedName>
        <fullName evidence="1">Uncharacterized protein</fullName>
    </submittedName>
</protein>
<sequence length="89" mass="9792">MMWHFVVFLFPSRQPSNTTNDSDSTVDLVAGIAAAAASDMAISLSTSIIGTKPVTGLQERFRDDYTPNRTRGVENWKVFVVSGRKTVNI</sequence>
<dbReference type="HOGENOM" id="CLU_2460642_0_0_1"/>
<name>A0A0C2SSY2_AMAMK</name>
<dbReference type="AlphaFoldDB" id="A0A0C2SSY2"/>
<accession>A0A0C2SSY2</accession>
<feature type="non-terminal residue" evidence="1">
    <location>
        <position position="89"/>
    </location>
</feature>
<dbReference type="Proteomes" id="UP000054549">
    <property type="component" value="Unassembled WGS sequence"/>
</dbReference>
<reference evidence="1 2" key="1">
    <citation type="submission" date="2014-04" db="EMBL/GenBank/DDBJ databases">
        <title>Evolutionary Origins and Diversification of the Mycorrhizal Mutualists.</title>
        <authorList>
            <consortium name="DOE Joint Genome Institute"/>
            <consortium name="Mycorrhizal Genomics Consortium"/>
            <person name="Kohler A."/>
            <person name="Kuo A."/>
            <person name="Nagy L.G."/>
            <person name="Floudas D."/>
            <person name="Copeland A."/>
            <person name="Barry K.W."/>
            <person name="Cichocki N."/>
            <person name="Veneault-Fourrey C."/>
            <person name="LaButti K."/>
            <person name="Lindquist E.A."/>
            <person name="Lipzen A."/>
            <person name="Lundell T."/>
            <person name="Morin E."/>
            <person name="Murat C."/>
            <person name="Riley R."/>
            <person name="Ohm R."/>
            <person name="Sun H."/>
            <person name="Tunlid A."/>
            <person name="Henrissat B."/>
            <person name="Grigoriev I.V."/>
            <person name="Hibbett D.S."/>
            <person name="Martin F."/>
        </authorList>
    </citation>
    <scope>NUCLEOTIDE SEQUENCE [LARGE SCALE GENOMIC DNA]</scope>
    <source>
        <strain evidence="1 2">Koide BX008</strain>
    </source>
</reference>